<dbReference type="PANTHER" id="PTHR12992:SF11">
    <property type="entry name" value="MITOCHONDRIAL COENZYME A DIPHOSPHATASE NUDT8"/>
    <property type="match status" value="1"/>
</dbReference>
<evidence type="ECO:0000256" key="6">
    <source>
        <dbReference type="ARBA" id="ARBA00023211"/>
    </source>
</evidence>
<dbReference type="InterPro" id="IPR045121">
    <property type="entry name" value="CoAse"/>
</dbReference>
<comment type="cofactor">
    <cofactor evidence="1">
        <name>Mn(2+)</name>
        <dbReference type="ChEBI" id="CHEBI:29035"/>
    </cofactor>
</comment>
<dbReference type="Gene3D" id="3.90.79.10">
    <property type="entry name" value="Nucleoside Triphosphate Pyrophosphohydrolase"/>
    <property type="match status" value="1"/>
</dbReference>
<gene>
    <name evidence="8" type="ORF">ACFQRG_19725</name>
</gene>
<dbReference type="InterPro" id="IPR000086">
    <property type="entry name" value="NUDIX_hydrolase_dom"/>
</dbReference>
<organism evidence="8 9">
    <name type="scientific">Scopulibacillus cellulosilyticus</name>
    <dbReference type="NCBI Taxonomy" id="2665665"/>
    <lineage>
        <taxon>Bacteria</taxon>
        <taxon>Bacillati</taxon>
        <taxon>Bacillota</taxon>
        <taxon>Bacilli</taxon>
        <taxon>Bacillales</taxon>
        <taxon>Sporolactobacillaceae</taxon>
        <taxon>Scopulibacillus</taxon>
    </lineage>
</organism>
<keyword evidence="5" id="KW-0460">Magnesium</keyword>
<evidence type="ECO:0000256" key="4">
    <source>
        <dbReference type="ARBA" id="ARBA00022801"/>
    </source>
</evidence>
<dbReference type="GO" id="GO:0035539">
    <property type="term" value="F:8-oxo-7,8-dihydrodeoxyguanosine triphosphate pyrophosphatase activity"/>
    <property type="evidence" value="ECO:0007669"/>
    <property type="project" value="UniProtKB-EC"/>
</dbReference>
<dbReference type="InterPro" id="IPR015797">
    <property type="entry name" value="NUDIX_hydrolase-like_dom_sf"/>
</dbReference>
<dbReference type="CDD" id="cd03426">
    <property type="entry name" value="NUDIX_CoAse_Nudt7"/>
    <property type="match status" value="1"/>
</dbReference>
<dbReference type="PROSITE" id="PS51462">
    <property type="entry name" value="NUDIX"/>
    <property type="match status" value="1"/>
</dbReference>
<name>A0ABW2Q0I1_9BACL</name>
<evidence type="ECO:0000256" key="5">
    <source>
        <dbReference type="ARBA" id="ARBA00022842"/>
    </source>
</evidence>
<comment type="caution">
    <text evidence="8">The sequence shown here is derived from an EMBL/GenBank/DDBJ whole genome shotgun (WGS) entry which is preliminary data.</text>
</comment>
<feature type="domain" description="Nudix hydrolase" evidence="7">
    <location>
        <begin position="22"/>
        <end position="163"/>
    </location>
</feature>
<comment type="cofactor">
    <cofactor evidence="2">
        <name>Mg(2+)</name>
        <dbReference type="ChEBI" id="CHEBI:18420"/>
    </cofactor>
</comment>
<accession>A0ABW2Q0I1</accession>
<dbReference type="Proteomes" id="UP001596505">
    <property type="component" value="Unassembled WGS sequence"/>
</dbReference>
<dbReference type="Pfam" id="PF00293">
    <property type="entry name" value="NUDIX"/>
    <property type="match status" value="1"/>
</dbReference>
<evidence type="ECO:0000313" key="8">
    <source>
        <dbReference type="EMBL" id="MFC7395142.1"/>
    </source>
</evidence>
<keyword evidence="3" id="KW-0479">Metal-binding</keyword>
<evidence type="ECO:0000259" key="7">
    <source>
        <dbReference type="PROSITE" id="PS51462"/>
    </source>
</evidence>
<evidence type="ECO:0000256" key="2">
    <source>
        <dbReference type="ARBA" id="ARBA00001946"/>
    </source>
</evidence>
<dbReference type="RefSeq" id="WP_380969367.1">
    <property type="nucleotide sequence ID" value="NZ_JBHTCO010000043.1"/>
</dbReference>
<keyword evidence="4 8" id="KW-0378">Hydrolase</keyword>
<dbReference type="SUPFAM" id="SSF55811">
    <property type="entry name" value="Nudix"/>
    <property type="match status" value="1"/>
</dbReference>
<proteinExistence type="predicted"/>
<evidence type="ECO:0000256" key="3">
    <source>
        <dbReference type="ARBA" id="ARBA00022723"/>
    </source>
</evidence>
<evidence type="ECO:0000256" key="1">
    <source>
        <dbReference type="ARBA" id="ARBA00001936"/>
    </source>
</evidence>
<reference evidence="9" key="1">
    <citation type="journal article" date="2019" name="Int. J. Syst. Evol. Microbiol.">
        <title>The Global Catalogue of Microorganisms (GCM) 10K type strain sequencing project: providing services to taxonomists for standard genome sequencing and annotation.</title>
        <authorList>
            <consortium name="The Broad Institute Genomics Platform"/>
            <consortium name="The Broad Institute Genome Sequencing Center for Infectious Disease"/>
            <person name="Wu L."/>
            <person name="Ma J."/>
        </authorList>
    </citation>
    <scope>NUCLEOTIDE SEQUENCE [LARGE SCALE GENOMIC DNA]</scope>
    <source>
        <strain evidence="9">CGMCC 1.16305</strain>
    </source>
</reference>
<sequence length="203" mass="23220">MDINEIKEKIDKDKGIIGENKAKKSAVLIPLLEVNGEWHILFEVRSKTLKSQPGDICFPGGRYDKKDASLKETAIRETSEELGISTSDITILGDLALYVPSPYMIVYPFVGYIHSVEGIMPNEQEVDSVFTVPLNWLLKQKPERHIVDLAAKPKADFPFEKIYGGKNYTFRRQFMEELFYDYNERSIWGLTAKILSHFLDTLA</sequence>
<keyword evidence="6" id="KW-0464">Manganese</keyword>
<keyword evidence="9" id="KW-1185">Reference proteome</keyword>
<protein>
    <submittedName>
        <fullName evidence="8">NUDIX hydrolase</fullName>
        <ecNumber evidence="8">3.6.1.55</ecNumber>
    </submittedName>
</protein>
<dbReference type="EC" id="3.6.1.55" evidence="8"/>
<dbReference type="EMBL" id="JBHTCO010000043">
    <property type="protein sequence ID" value="MFC7395142.1"/>
    <property type="molecule type" value="Genomic_DNA"/>
</dbReference>
<evidence type="ECO:0000313" key="9">
    <source>
        <dbReference type="Proteomes" id="UP001596505"/>
    </source>
</evidence>
<dbReference type="PANTHER" id="PTHR12992">
    <property type="entry name" value="NUDIX HYDROLASE"/>
    <property type="match status" value="1"/>
</dbReference>